<dbReference type="InterPro" id="IPR011009">
    <property type="entry name" value="Kinase-like_dom_sf"/>
</dbReference>
<dbReference type="OrthoDB" id="9801834at2"/>
<dbReference type="InterPro" id="IPR049704">
    <property type="entry name" value="Aminotrans_3_PPA_site"/>
</dbReference>
<evidence type="ECO:0000313" key="5">
    <source>
        <dbReference type="Proteomes" id="UP000325307"/>
    </source>
</evidence>
<dbReference type="Gene3D" id="3.30.200.20">
    <property type="entry name" value="Phosphorylase Kinase, domain 1"/>
    <property type="match status" value="1"/>
</dbReference>
<dbReference type="PANTHER" id="PTHR45688">
    <property type="match status" value="1"/>
</dbReference>
<dbReference type="CDD" id="cd00610">
    <property type="entry name" value="OAT_like"/>
    <property type="match status" value="1"/>
</dbReference>
<dbReference type="InterPro" id="IPR015421">
    <property type="entry name" value="PyrdxlP-dep_Trfase_major"/>
</dbReference>
<dbReference type="Gene3D" id="3.90.1200.10">
    <property type="match status" value="1"/>
</dbReference>
<accession>A0A5A7NT78</accession>
<dbReference type="AlphaFoldDB" id="A0A5A7NT78"/>
<keyword evidence="2" id="KW-0663">Pyridoxal phosphate</keyword>
<dbReference type="Proteomes" id="UP000325307">
    <property type="component" value="Unassembled WGS sequence"/>
</dbReference>
<dbReference type="EMBL" id="BKDJ01000012">
    <property type="protein sequence ID" value="GER23786.1"/>
    <property type="molecule type" value="Genomic_DNA"/>
</dbReference>
<dbReference type="SUPFAM" id="SSF53383">
    <property type="entry name" value="PLP-dependent transferases"/>
    <property type="match status" value="1"/>
</dbReference>
<dbReference type="InterPro" id="IPR002575">
    <property type="entry name" value="Aminoglycoside_PTrfase"/>
</dbReference>
<dbReference type="PANTHER" id="PTHR45688:SF13">
    <property type="entry name" value="ALANINE--GLYOXYLATE AMINOTRANSFERASE 2-LIKE"/>
    <property type="match status" value="1"/>
</dbReference>
<name>A0A5A7NT78_9MICC</name>
<dbReference type="InterPro" id="IPR015422">
    <property type="entry name" value="PyrdxlP-dep_Trfase_small"/>
</dbReference>
<proteinExistence type="inferred from homology"/>
<comment type="similarity">
    <text evidence="1">Belongs to the class-III pyridoxal-phosphate-dependent aminotransferase family.</text>
</comment>
<evidence type="ECO:0000259" key="3">
    <source>
        <dbReference type="Pfam" id="PF01636"/>
    </source>
</evidence>
<keyword evidence="5" id="KW-1185">Reference proteome</keyword>
<dbReference type="SUPFAM" id="SSF56112">
    <property type="entry name" value="Protein kinase-like (PK-like)"/>
    <property type="match status" value="1"/>
</dbReference>
<dbReference type="Gene3D" id="3.90.1150.10">
    <property type="entry name" value="Aspartate Aminotransferase, domain 1"/>
    <property type="match status" value="1"/>
</dbReference>
<dbReference type="Gene3D" id="3.40.640.10">
    <property type="entry name" value="Type I PLP-dependent aspartate aminotransferase-like (Major domain)"/>
    <property type="match status" value="1"/>
</dbReference>
<dbReference type="InterPro" id="IPR005814">
    <property type="entry name" value="Aminotrans_3"/>
</dbReference>
<sequence>MSNLSREAALALAGRALAPFGLAADAEVTFVKHRENVVFKVTETRGSYALRIHRYGHRTDAEVRTENDYMVALREAGLPVPEVVPSVDGEFFALVDDGQGRRHHVDVQRWVPDSSPLGDAGDAWLGQDNPAAETFSRLGDLCGRFHVASRRLGRIAGYSRPAWDIDGLAGPSPLWGDPRRLADTETDREAISEALAGIRRHLSRLGTGPDVYGVIHSDFTPENVLSARGELTLIDFDDFGEGWWLFDLATVLFWYHRHPRVDEYRDALLKGYGQHVQIPSRALASLQALVLARGLTYLGWAADRPGDETSAFLRAEVLPAVLEMCRSFNESAEEVSPSDRDSDLLDRRGRTIGPYSPLFYDRPLHFVAGEGVWLTDADGRRYLDAYNNVPQVGHANRRVADAVCAQMHTYNVHTRYLSEPVVDYAEELLATFDAPLDRVYFTNSGSESNELALRIARHRTGRAGVIVTDHSYHGNTISLAELTTGLTVSEPLGRHVRAITVPDLDDVRPEDAGDLLAAAFAQVDRVIASLQEEGHGLAALLVDPAFSTEGLPRLPEGYLSGLVERVRAAGGLIISDEVQAGLGRLGDFWWGHQATGIAPDMVTLGKPLGNGYPLGGVVTTQAILEDFSSANMYFNTFAGTPAAAAAGRAVLAEVRDRGLVARAGDLGRHVARRLGGIAEREPRVAAAKGRGLFFGVALVDEHGAPDSAAAKRIVEALLKEGILISRIGPHENVLKIRPPLVIERDELDRVADALGAALAAESDRTAVRA</sequence>
<dbReference type="GO" id="GO:0008483">
    <property type="term" value="F:transaminase activity"/>
    <property type="evidence" value="ECO:0007669"/>
    <property type="project" value="InterPro"/>
</dbReference>
<evidence type="ECO:0000313" key="4">
    <source>
        <dbReference type="EMBL" id="GER23786.1"/>
    </source>
</evidence>
<dbReference type="InterPro" id="IPR015424">
    <property type="entry name" value="PyrdxlP-dep_Trfase"/>
</dbReference>
<feature type="domain" description="Aminoglycoside phosphotransferase" evidence="3">
    <location>
        <begin position="34"/>
        <end position="277"/>
    </location>
</feature>
<dbReference type="PROSITE" id="PS00600">
    <property type="entry name" value="AA_TRANSFER_CLASS_3"/>
    <property type="match status" value="1"/>
</dbReference>
<dbReference type="Pfam" id="PF00202">
    <property type="entry name" value="Aminotran_3"/>
    <property type="match status" value="1"/>
</dbReference>
<evidence type="ECO:0000256" key="1">
    <source>
        <dbReference type="ARBA" id="ARBA00008954"/>
    </source>
</evidence>
<gene>
    <name evidence="4" type="ORF">NCCP1664_22810</name>
</gene>
<protein>
    <recommendedName>
        <fullName evidence="3">Aminoglycoside phosphotransferase domain-containing protein</fullName>
    </recommendedName>
</protein>
<comment type="caution">
    <text evidence="4">The sequence shown here is derived from an EMBL/GenBank/DDBJ whole genome shotgun (WGS) entry which is preliminary data.</text>
</comment>
<reference evidence="4 5" key="1">
    <citation type="submission" date="2019-09" db="EMBL/GenBank/DDBJ databases">
        <title>Arthrobacter zafarii sp. nov., a moderately thermotolerant and halotolerant actinobacterium isolated from Cholistan desert soil of Pakistan.</title>
        <authorList>
            <person name="Amin A."/>
            <person name="Ahmed I."/>
            <person name="Khalid N."/>
            <person name="Schumann P."/>
            <person name="Busse H.J."/>
            <person name="Khan I.U."/>
            <person name="Li S."/>
            <person name="Li W.J."/>
        </authorList>
    </citation>
    <scope>NUCLEOTIDE SEQUENCE [LARGE SCALE GENOMIC DNA]</scope>
    <source>
        <strain evidence="4 5">NCCP-1664</strain>
    </source>
</reference>
<dbReference type="GO" id="GO:0030170">
    <property type="term" value="F:pyridoxal phosphate binding"/>
    <property type="evidence" value="ECO:0007669"/>
    <property type="project" value="InterPro"/>
</dbReference>
<evidence type="ECO:0000256" key="2">
    <source>
        <dbReference type="ARBA" id="ARBA00022898"/>
    </source>
</evidence>
<organism evidence="4 5">
    <name type="scientific">Zafaria cholistanensis</name>
    <dbReference type="NCBI Taxonomy" id="1682741"/>
    <lineage>
        <taxon>Bacteria</taxon>
        <taxon>Bacillati</taxon>
        <taxon>Actinomycetota</taxon>
        <taxon>Actinomycetes</taxon>
        <taxon>Micrococcales</taxon>
        <taxon>Micrococcaceae</taxon>
        <taxon>Zafaria</taxon>
    </lineage>
</organism>
<dbReference type="RefSeq" id="WP_149957396.1">
    <property type="nucleotide sequence ID" value="NZ_BKDJ01000012.1"/>
</dbReference>
<dbReference type="Pfam" id="PF01636">
    <property type="entry name" value="APH"/>
    <property type="match status" value="1"/>
</dbReference>